<dbReference type="Pfam" id="PF05193">
    <property type="entry name" value="Peptidase_M16_C"/>
    <property type="match status" value="1"/>
</dbReference>
<sequence length="594" mass="63335">MTAETRTDTTAPPTGLPAALEGLAGCTTTQGIPTLFAPRAGNEITAGLFFRVGTADETLATSGITHLVEHLALHRSGVSDTHHNGATAGTYTLFHVTGTEAEVVAHLNSVCASLRDLPLERLETEKEILRTEAAGRGRGVNHQLPLWRYGAEGYGLAAYSELGVWRLTPDEVRWWAQTRFTRDNAVLWITSDHVPEGLELTLPAGRRIPAPAAGSALPTTPAYIGGEDGQVVLDAVVRRSTAASLFTDVLGRALFQELRQEGGYSYVADADYSPRDADRATVTAFADALPQKQDAVTGAFVDVLARLRAGRIEPAELESAKSKALKSLEGPDVAAAALPSWALNLLMGHEIMSPDQHRERIAAVTVEDVRDVAREAWSTALVQVPGRDLAWAGCAAAPQYSPAAVEGTRHASLEDGRVTLVIGAEGVSLLLPGGPVTVRYDRCAAMTARPDGARVLTGLDGFRVEVEPTLFKGVTPERLAVIDAAVPQGSVVPLPPRDEVPRPQARSRARASGSRTVVSGSPAVPVAQPSTPGRSVLRWLIWSVTAFFTLIAVVLTLDELTAPVPDTDVLLGVWILELPLALASWSQWRTRPRA</sequence>
<name>A0ABV2YJS3_9ACTN</name>
<dbReference type="Gene3D" id="3.30.830.10">
    <property type="entry name" value="Metalloenzyme, LuxS/M16 peptidase-like"/>
    <property type="match status" value="2"/>
</dbReference>
<evidence type="ECO:0000313" key="4">
    <source>
        <dbReference type="Proteomes" id="UP001550850"/>
    </source>
</evidence>
<gene>
    <name evidence="3" type="ORF">AB0E65_17425</name>
</gene>
<evidence type="ECO:0000256" key="1">
    <source>
        <dbReference type="SAM" id="MobiDB-lite"/>
    </source>
</evidence>
<feature type="region of interest" description="Disordered" evidence="1">
    <location>
        <begin position="492"/>
        <end position="531"/>
    </location>
</feature>
<organism evidence="3 4">
    <name type="scientific">Streptomyces fragilis</name>
    <dbReference type="NCBI Taxonomy" id="67301"/>
    <lineage>
        <taxon>Bacteria</taxon>
        <taxon>Bacillati</taxon>
        <taxon>Actinomycetota</taxon>
        <taxon>Actinomycetes</taxon>
        <taxon>Kitasatosporales</taxon>
        <taxon>Streptomycetaceae</taxon>
        <taxon>Streptomyces</taxon>
    </lineage>
</organism>
<dbReference type="EMBL" id="JBEZUR010000025">
    <property type="protein sequence ID" value="MEU3555975.1"/>
    <property type="molecule type" value="Genomic_DNA"/>
</dbReference>
<dbReference type="InterPro" id="IPR011249">
    <property type="entry name" value="Metalloenz_LuxS/M16"/>
</dbReference>
<comment type="caution">
    <text evidence="3">The sequence shown here is derived from an EMBL/GenBank/DDBJ whole genome shotgun (WGS) entry which is preliminary data.</text>
</comment>
<keyword evidence="4" id="KW-1185">Reference proteome</keyword>
<accession>A0ABV2YJS3</accession>
<dbReference type="RefSeq" id="WP_245967604.1">
    <property type="nucleotide sequence ID" value="NZ_BEVZ01000004.1"/>
</dbReference>
<evidence type="ECO:0000313" key="3">
    <source>
        <dbReference type="EMBL" id="MEU3555975.1"/>
    </source>
</evidence>
<proteinExistence type="predicted"/>
<protein>
    <submittedName>
        <fullName evidence="3">Insulinase family protein</fullName>
    </submittedName>
</protein>
<dbReference type="Proteomes" id="UP001550850">
    <property type="component" value="Unassembled WGS sequence"/>
</dbReference>
<dbReference type="SUPFAM" id="SSF63411">
    <property type="entry name" value="LuxS/MPP-like metallohydrolase"/>
    <property type="match status" value="2"/>
</dbReference>
<reference evidence="3 4" key="1">
    <citation type="submission" date="2024-06" db="EMBL/GenBank/DDBJ databases">
        <title>The Natural Products Discovery Center: Release of the First 8490 Sequenced Strains for Exploring Actinobacteria Biosynthetic Diversity.</title>
        <authorList>
            <person name="Kalkreuter E."/>
            <person name="Kautsar S.A."/>
            <person name="Yang D."/>
            <person name="Bader C.D."/>
            <person name="Teijaro C.N."/>
            <person name="Fluegel L."/>
            <person name="Davis C.M."/>
            <person name="Simpson J.R."/>
            <person name="Lauterbach L."/>
            <person name="Steele A.D."/>
            <person name="Gui C."/>
            <person name="Meng S."/>
            <person name="Li G."/>
            <person name="Viehrig K."/>
            <person name="Ye F."/>
            <person name="Su P."/>
            <person name="Kiefer A.F."/>
            <person name="Nichols A."/>
            <person name="Cepeda A.J."/>
            <person name="Yan W."/>
            <person name="Fan B."/>
            <person name="Jiang Y."/>
            <person name="Adhikari A."/>
            <person name="Zheng C.-J."/>
            <person name="Schuster L."/>
            <person name="Cowan T.M."/>
            <person name="Smanski M.J."/>
            <person name="Chevrette M.G."/>
            <person name="De Carvalho L.P.S."/>
            <person name="Shen B."/>
        </authorList>
    </citation>
    <scope>NUCLEOTIDE SEQUENCE [LARGE SCALE GENOMIC DNA]</scope>
    <source>
        <strain evidence="3 4">NPDC038104</strain>
    </source>
</reference>
<dbReference type="InterPro" id="IPR007863">
    <property type="entry name" value="Peptidase_M16_C"/>
</dbReference>
<evidence type="ECO:0000259" key="2">
    <source>
        <dbReference type="Pfam" id="PF05193"/>
    </source>
</evidence>
<feature type="domain" description="Peptidase M16 C-terminal" evidence="2">
    <location>
        <begin position="239"/>
        <end position="322"/>
    </location>
</feature>